<proteinExistence type="predicted"/>
<accession>A0A291RSE0</accession>
<gene>
    <name evidence="1" type="ORF">CRH09_32795</name>
</gene>
<evidence type="ECO:0000313" key="2">
    <source>
        <dbReference type="Proteomes" id="UP000221961"/>
    </source>
</evidence>
<protein>
    <submittedName>
        <fullName evidence="1">Uncharacterized protein</fullName>
    </submittedName>
</protein>
<dbReference type="Proteomes" id="UP000221961">
    <property type="component" value="Chromosome"/>
</dbReference>
<name>A0A291RSE0_9NOCA</name>
<dbReference type="AlphaFoldDB" id="A0A291RSE0"/>
<evidence type="ECO:0000313" key="1">
    <source>
        <dbReference type="EMBL" id="ATL70255.1"/>
    </source>
</evidence>
<dbReference type="RefSeq" id="WP_098697237.1">
    <property type="nucleotide sequence ID" value="NZ_CP023778.1"/>
</dbReference>
<sequence length="75" mass="8329">MVTAGFVLLWLGLVGLFRLAIGCRLPKSCPRLIPIDGHGPGGTRPLPAGVDVIRRRLAVEERCPKWWIDRNKLAE</sequence>
<dbReference type="KEGG" id="ntp:CRH09_32795"/>
<dbReference type="GeneID" id="88362051"/>
<dbReference type="EMBL" id="CP023778">
    <property type="protein sequence ID" value="ATL70255.1"/>
    <property type="molecule type" value="Genomic_DNA"/>
</dbReference>
<reference evidence="1 2" key="1">
    <citation type="submission" date="2017-10" db="EMBL/GenBank/DDBJ databases">
        <title>Comparative genomics between pathogenic Norcardia.</title>
        <authorList>
            <person name="Zeng L."/>
        </authorList>
    </citation>
    <scope>NUCLEOTIDE SEQUENCE [LARGE SCALE GENOMIC DNA]</scope>
    <source>
        <strain evidence="1 2">NC_YFY_NT001</strain>
    </source>
</reference>
<organism evidence="1 2">
    <name type="scientific">Nocardia terpenica</name>
    <dbReference type="NCBI Taxonomy" id="455432"/>
    <lineage>
        <taxon>Bacteria</taxon>
        <taxon>Bacillati</taxon>
        <taxon>Actinomycetota</taxon>
        <taxon>Actinomycetes</taxon>
        <taxon>Mycobacteriales</taxon>
        <taxon>Nocardiaceae</taxon>
        <taxon>Nocardia</taxon>
    </lineage>
</organism>